<comment type="subcellular location">
    <subcellularLocation>
        <location evidence="1 9">Cell inner membrane</location>
        <topology evidence="1 9">Multi-pass membrane protein</topology>
    </subcellularLocation>
</comment>
<dbReference type="RefSeq" id="WP_368804515.1">
    <property type="nucleotide sequence ID" value="NZ_JAZHFV010000006.1"/>
</dbReference>
<evidence type="ECO:0000256" key="6">
    <source>
        <dbReference type="ARBA" id="ARBA00022989"/>
    </source>
</evidence>
<keyword evidence="12" id="KW-1185">Reference proteome</keyword>
<reference evidence="11 12" key="1">
    <citation type="submission" date="2024-01" db="EMBL/GenBank/DDBJ databases">
        <title>New evidence supports the origin of RcGTA from prophage.</title>
        <authorList>
            <person name="Xu Y."/>
            <person name="Liu B."/>
            <person name="Chen F."/>
        </authorList>
    </citation>
    <scope>NUCLEOTIDE SEQUENCE [LARGE SCALE GENOMIC DNA]</scope>
    <source>
        <strain evidence="11 12">CBW1107-2</strain>
    </source>
</reference>
<sequence length="191" mass="20656">MKRLSDAVLDAVVLPGKVVGWLVLPLIASVLLTVFAAKMGWNAIWRWEDALPVLGNGITVNTLADLQWYIFAIIAVLGGVYALRDGQHVSVDVFVAGLPQRARLCLTLFGDIVFLLPFCVIIVWYGWKFAATSFASGEGSTYGGLMDRWLIKAMIPAGFALLGIAALARVAQTLRLLFSPASNQGPAENHD</sequence>
<evidence type="ECO:0000256" key="7">
    <source>
        <dbReference type="ARBA" id="ARBA00023136"/>
    </source>
</evidence>
<comment type="similarity">
    <text evidence="8 9">Belongs to the TRAP transporter small permease family.</text>
</comment>
<evidence type="ECO:0000313" key="12">
    <source>
        <dbReference type="Proteomes" id="UP001559025"/>
    </source>
</evidence>
<evidence type="ECO:0000313" key="11">
    <source>
        <dbReference type="EMBL" id="MEX4009636.1"/>
    </source>
</evidence>
<gene>
    <name evidence="11" type="ORF">V1479_20165</name>
</gene>
<keyword evidence="5 9" id="KW-0812">Transmembrane</keyword>
<comment type="function">
    <text evidence="9">Part of the tripartite ATP-independent periplasmic (TRAP) transport system.</text>
</comment>
<dbReference type="PANTHER" id="PTHR35011">
    <property type="entry name" value="2,3-DIKETO-L-GULONATE TRAP TRANSPORTER SMALL PERMEASE PROTEIN YIAM"/>
    <property type="match status" value="1"/>
</dbReference>
<feature type="transmembrane region" description="Helical" evidence="9">
    <location>
        <begin position="12"/>
        <end position="37"/>
    </location>
</feature>
<protein>
    <recommendedName>
        <fullName evidence="9">TRAP transporter small permease protein</fullName>
    </recommendedName>
</protein>
<organism evidence="11 12">
    <name type="scientific">Neoaquamicrobium sediminum</name>
    <dbReference type="NCBI Taxonomy" id="1849104"/>
    <lineage>
        <taxon>Bacteria</taxon>
        <taxon>Pseudomonadati</taxon>
        <taxon>Pseudomonadota</taxon>
        <taxon>Alphaproteobacteria</taxon>
        <taxon>Hyphomicrobiales</taxon>
        <taxon>Phyllobacteriaceae</taxon>
        <taxon>Neoaquamicrobium</taxon>
    </lineage>
</organism>
<proteinExistence type="inferred from homology"/>
<keyword evidence="2 9" id="KW-0813">Transport</keyword>
<feature type="transmembrane region" description="Helical" evidence="9">
    <location>
        <begin position="104"/>
        <end position="127"/>
    </location>
</feature>
<accession>A0ABV3WY64</accession>
<dbReference type="PANTHER" id="PTHR35011:SF4">
    <property type="entry name" value="SLL1102 PROTEIN"/>
    <property type="match status" value="1"/>
</dbReference>
<dbReference type="InterPro" id="IPR007387">
    <property type="entry name" value="TRAP_DctQ"/>
</dbReference>
<evidence type="ECO:0000256" key="8">
    <source>
        <dbReference type="ARBA" id="ARBA00038436"/>
    </source>
</evidence>
<evidence type="ECO:0000256" key="1">
    <source>
        <dbReference type="ARBA" id="ARBA00004429"/>
    </source>
</evidence>
<evidence type="ECO:0000256" key="9">
    <source>
        <dbReference type="RuleBase" id="RU369079"/>
    </source>
</evidence>
<evidence type="ECO:0000256" key="3">
    <source>
        <dbReference type="ARBA" id="ARBA00022475"/>
    </source>
</evidence>
<evidence type="ECO:0000256" key="5">
    <source>
        <dbReference type="ARBA" id="ARBA00022692"/>
    </source>
</evidence>
<evidence type="ECO:0000256" key="4">
    <source>
        <dbReference type="ARBA" id="ARBA00022519"/>
    </source>
</evidence>
<comment type="caution">
    <text evidence="11">The sequence shown here is derived from an EMBL/GenBank/DDBJ whole genome shotgun (WGS) entry which is preliminary data.</text>
</comment>
<keyword evidence="3" id="KW-1003">Cell membrane</keyword>
<feature type="transmembrane region" description="Helical" evidence="9">
    <location>
        <begin position="66"/>
        <end position="83"/>
    </location>
</feature>
<comment type="subunit">
    <text evidence="9">The complex comprises the extracytoplasmic solute receptor protein and the two transmembrane proteins.</text>
</comment>
<dbReference type="EMBL" id="JAZHFV010000006">
    <property type="protein sequence ID" value="MEX4009636.1"/>
    <property type="molecule type" value="Genomic_DNA"/>
</dbReference>
<feature type="domain" description="Tripartite ATP-independent periplasmic transporters DctQ component" evidence="10">
    <location>
        <begin position="62"/>
        <end position="175"/>
    </location>
</feature>
<feature type="transmembrane region" description="Helical" evidence="9">
    <location>
        <begin position="149"/>
        <end position="168"/>
    </location>
</feature>
<dbReference type="Pfam" id="PF04290">
    <property type="entry name" value="DctQ"/>
    <property type="match status" value="1"/>
</dbReference>
<dbReference type="Proteomes" id="UP001559025">
    <property type="component" value="Unassembled WGS sequence"/>
</dbReference>
<evidence type="ECO:0000259" key="10">
    <source>
        <dbReference type="Pfam" id="PF04290"/>
    </source>
</evidence>
<keyword evidence="7 9" id="KW-0472">Membrane</keyword>
<evidence type="ECO:0000256" key="2">
    <source>
        <dbReference type="ARBA" id="ARBA00022448"/>
    </source>
</evidence>
<name>A0ABV3WY64_9HYPH</name>
<keyword evidence="6 9" id="KW-1133">Transmembrane helix</keyword>
<keyword evidence="4 9" id="KW-0997">Cell inner membrane</keyword>
<dbReference type="InterPro" id="IPR055348">
    <property type="entry name" value="DctQ"/>
</dbReference>